<name>R7U2T8_CAPTE</name>
<dbReference type="STRING" id="283909.R7U2T8"/>
<reference evidence="1 3" key="2">
    <citation type="journal article" date="2013" name="Nature">
        <title>Insights into bilaterian evolution from three spiralian genomes.</title>
        <authorList>
            <person name="Simakov O."/>
            <person name="Marletaz F."/>
            <person name="Cho S.J."/>
            <person name="Edsinger-Gonzales E."/>
            <person name="Havlak P."/>
            <person name="Hellsten U."/>
            <person name="Kuo D.H."/>
            <person name="Larsson T."/>
            <person name="Lv J."/>
            <person name="Arendt D."/>
            <person name="Savage R."/>
            <person name="Osoegawa K."/>
            <person name="de Jong P."/>
            <person name="Grimwood J."/>
            <person name="Chapman J.A."/>
            <person name="Shapiro H."/>
            <person name="Aerts A."/>
            <person name="Otillar R.P."/>
            <person name="Terry A.Y."/>
            <person name="Boore J.L."/>
            <person name="Grigoriev I.V."/>
            <person name="Lindberg D.R."/>
            <person name="Seaver E.C."/>
            <person name="Weisblat D.A."/>
            <person name="Putnam N.H."/>
            <person name="Rokhsar D.S."/>
        </authorList>
    </citation>
    <scope>NUCLEOTIDE SEQUENCE</scope>
    <source>
        <strain evidence="1 3">I ESC-2004</strain>
    </source>
</reference>
<protein>
    <recommendedName>
        <fullName evidence="4">DDE-1 domain-containing protein</fullName>
    </recommendedName>
</protein>
<dbReference type="OrthoDB" id="6258697at2759"/>
<dbReference type="EMBL" id="AMQN01001853">
    <property type="status" value="NOT_ANNOTATED_CDS"/>
    <property type="molecule type" value="Genomic_DNA"/>
</dbReference>
<dbReference type="GO" id="GO:0003677">
    <property type="term" value="F:DNA binding"/>
    <property type="evidence" value="ECO:0007669"/>
    <property type="project" value="TreeGrafter"/>
</dbReference>
<accession>R7U2T8</accession>
<dbReference type="EnsemblMetazoa" id="CapteT191506">
    <property type="protein sequence ID" value="CapteP191506"/>
    <property type="gene ID" value="CapteG191506"/>
</dbReference>
<reference evidence="2" key="3">
    <citation type="submission" date="2015-06" db="UniProtKB">
        <authorList>
            <consortium name="EnsemblMetazoa"/>
        </authorList>
    </citation>
    <scope>IDENTIFICATION</scope>
</reference>
<dbReference type="PANTHER" id="PTHR19303:SF71">
    <property type="entry name" value="ZINC FINGER PHD-TYPE DOMAIN-CONTAINING PROTEIN"/>
    <property type="match status" value="1"/>
</dbReference>
<keyword evidence="3" id="KW-1185">Reference proteome</keyword>
<dbReference type="OMA" id="DNHETHM"/>
<gene>
    <name evidence="1" type="ORF">CAPTEDRAFT_191506</name>
</gene>
<evidence type="ECO:0000313" key="2">
    <source>
        <dbReference type="EnsemblMetazoa" id="CapteP191506"/>
    </source>
</evidence>
<dbReference type="AlphaFoldDB" id="R7U2T8"/>
<dbReference type="Proteomes" id="UP000014760">
    <property type="component" value="Unassembled WGS sequence"/>
</dbReference>
<evidence type="ECO:0000313" key="3">
    <source>
        <dbReference type="Proteomes" id="UP000014760"/>
    </source>
</evidence>
<dbReference type="GO" id="GO:0005634">
    <property type="term" value="C:nucleus"/>
    <property type="evidence" value="ECO:0007669"/>
    <property type="project" value="TreeGrafter"/>
</dbReference>
<dbReference type="HOGENOM" id="CLU_807102_0_0_1"/>
<evidence type="ECO:0008006" key="4">
    <source>
        <dbReference type="Google" id="ProtNLM"/>
    </source>
</evidence>
<reference evidence="3" key="1">
    <citation type="submission" date="2012-12" db="EMBL/GenBank/DDBJ databases">
        <authorList>
            <person name="Hellsten U."/>
            <person name="Grimwood J."/>
            <person name="Chapman J.A."/>
            <person name="Shapiro H."/>
            <person name="Aerts A."/>
            <person name="Otillar R.P."/>
            <person name="Terry A.Y."/>
            <person name="Boore J.L."/>
            <person name="Simakov O."/>
            <person name="Marletaz F."/>
            <person name="Cho S.-J."/>
            <person name="Edsinger-Gonzales E."/>
            <person name="Havlak P."/>
            <person name="Kuo D.-H."/>
            <person name="Larsson T."/>
            <person name="Lv J."/>
            <person name="Arendt D."/>
            <person name="Savage R."/>
            <person name="Osoegawa K."/>
            <person name="de Jong P."/>
            <person name="Lindberg D.R."/>
            <person name="Seaver E.C."/>
            <person name="Weisblat D.A."/>
            <person name="Putnam N.H."/>
            <person name="Grigoriev I.V."/>
            <person name="Rokhsar D.S."/>
        </authorList>
    </citation>
    <scope>NUCLEOTIDE SEQUENCE</scope>
    <source>
        <strain evidence="3">I ESC-2004</strain>
    </source>
</reference>
<evidence type="ECO:0000313" key="1">
    <source>
        <dbReference type="EMBL" id="ELU00188.1"/>
    </source>
</evidence>
<dbReference type="PANTHER" id="PTHR19303">
    <property type="entry name" value="TRANSPOSON"/>
    <property type="match status" value="1"/>
</dbReference>
<dbReference type="EMBL" id="KB306105">
    <property type="protein sequence ID" value="ELU00188.1"/>
    <property type="molecule type" value="Genomic_DNA"/>
</dbReference>
<dbReference type="InterPro" id="IPR050863">
    <property type="entry name" value="CenT-Element_Derived"/>
</dbReference>
<organism evidence="1">
    <name type="scientific">Capitella teleta</name>
    <name type="common">Polychaete worm</name>
    <dbReference type="NCBI Taxonomy" id="283909"/>
    <lineage>
        <taxon>Eukaryota</taxon>
        <taxon>Metazoa</taxon>
        <taxon>Spiralia</taxon>
        <taxon>Lophotrochozoa</taxon>
        <taxon>Annelida</taxon>
        <taxon>Polychaeta</taxon>
        <taxon>Sedentaria</taxon>
        <taxon>Scolecida</taxon>
        <taxon>Capitellidae</taxon>
        <taxon>Capitella</taxon>
    </lineage>
</organism>
<sequence>MLRNSIRVGPYATVNHLEVPNSWQRDKRAGRDWWLGFKQRHTVTIRKPEATSFQRASAFNRPMVNVFYENLAKLMDEHHFEASSIYNCDETGVTTVQKPKDVITAKGKKQVGSLTSGERGELVTAVFTINAAGHILPPMFIFPRVNYREHFINGAAPGSIAKATRPGWINQEVFADYLVHIANQTRCSCSHPGKTISIYDIPALAYEAQMQAMTARNIISKLESDSSDSEVEISYLESDSDFEDDEGENLIEGDYVIVKVKGKLRDVNYIARVDQLGNEYEGIFSKKNTSKEGSFFFVPDEDNGASFAASDVIRKLPTPKSVGGSARRSCQLQFSCDLTKNDIH</sequence>
<proteinExistence type="predicted"/>